<dbReference type="RefSeq" id="NP_001293724.1">
    <property type="nucleotide sequence ID" value="NM_001306795.3"/>
</dbReference>
<organism evidence="13 14">
    <name type="scientific">Caenorhabditis elegans</name>
    <dbReference type="NCBI Taxonomy" id="6239"/>
    <lineage>
        <taxon>Eukaryota</taxon>
        <taxon>Metazoa</taxon>
        <taxon>Ecdysozoa</taxon>
        <taxon>Nematoda</taxon>
        <taxon>Chromadorea</taxon>
        <taxon>Rhabditida</taxon>
        <taxon>Rhabditina</taxon>
        <taxon>Rhabditomorpha</taxon>
        <taxon>Rhabditoidea</taxon>
        <taxon>Rhabditidae</taxon>
        <taxon>Peloderinae</taxon>
        <taxon>Caenorhabditis</taxon>
    </lineage>
</organism>
<dbReference type="GeneID" id="177340"/>
<keyword evidence="2" id="KW-0678">Repressor</keyword>
<evidence type="ECO:0000256" key="6">
    <source>
        <dbReference type="ARBA" id="ARBA00023015"/>
    </source>
</evidence>
<evidence type="ECO:0000256" key="11">
    <source>
        <dbReference type="SAM" id="MobiDB-lite"/>
    </source>
</evidence>
<evidence type="ECO:0000256" key="10">
    <source>
        <dbReference type="PROSITE-ProRule" id="PRU00089"/>
    </source>
</evidence>
<dbReference type="PROSITE" id="PS50039">
    <property type="entry name" value="FORK_HEAD_3"/>
    <property type="match status" value="1"/>
</dbReference>
<evidence type="ECO:0000256" key="4">
    <source>
        <dbReference type="ARBA" id="ARBA00022771"/>
    </source>
</evidence>
<dbReference type="InterPro" id="IPR001766">
    <property type="entry name" value="Fork_head_dom"/>
</dbReference>
<keyword evidence="5" id="KW-0862">Zinc</keyword>
<evidence type="ECO:0000256" key="8">
    <source>
        <dbReference type="ARBA" id="ARBA00023163"/>
    </source>
</evidence>
<dbReference type="SMR" id="V6CLC1"/>
<dbReference type="Proteomes" id="UP000001940">
    <property type="component" value="Chromosome IV"/>
</dbReference>
<dbReference type="EMBL" id="BX284604">
    <property type="protein sequence ID" value="CDK13401.1"/>
    <property type="molecule type" value="Genomic_DNA"/>
</dbReference>
<dbReference type="InterPro" id="IPR036390">
    <property type="entry name" value="WH_DNA-bd_sf"/>
</dbReference>
<dbReference type="InterPro" id="IPR030456">
    <property type="entry name" value="TF_fork_head_CS_2"/>
</dbReference>
<dbReference type="GO" id="GO:0003700">
    <property type="term" value="F:DNA-binding transcription factor activity"/>
    <property type="evidence" value="ECO:0007669"/>
    <property type="project" value="InterPro"/>
</dbReference>
<feature type="region of interest" description="Disordered" evidence="11">
    <location>
        <begin position="1"/>
        <end position="55"/>
    </location>
</feature>
<dbReference type="PANTHER" id="PTHR45796:SF4">
    <property type="entry name" value="FORKHEAD BOX P, ISOFORM C"/>
    <property type="match status" value="1"/>
</dbReference>
<comment type="subcellular location">
    <subcellularLocation>
        <location evidence="1 10">Nucleus</location>
    </subcellularLocation>
</comment>
<dbReference type="Pfam" id="PF00250">
    <property type="entry name" value="Forkhead"/>
    <property type="match status" value="1"/>
</dbReference>
<dbReference type="InterPro" id="IPR036388">
    <property type="entry name" value="WH-like_DNA-bd_sf"/>
</dbReference>
<evidence type="ECO:0000256" key="5">
    <source>
        <dbReference type="ARBA" id="ARBA00022833"/>
    </source>
</evidence>
<feature type="DNA-binding region" description="Fork-head" evidence="10">
    <location>
        <begin position="80"/>
        <end position="171"/>
    </location>
</feature>
<dbReference type="CDD" id="cd20065">
    <property type="entry name" value="FH_FOXP2"/>
    <property type="match status" value="1"/>
</dbReference>
<dbReference type="AlphaFoldDB" id="V6CLC1"/>
<feature type="compositionally biased region" description="Low complexity" evidence="11">
    <location>
        <begin position="8"/>
        <end position="29"/>
    </location>
</feature>
<evidence type="ECO:0000313" key="13">
    <source>
        <dbReference type="EMBL" id="CDK13401.1"/>
    </source>
</evidence>
<feature type="domain" description="Fork-head" evidence="12">
    <location>
        <begin position="80"/>
        <end position="171"/>
    </location>
</feature>
<evidence type="ECO:0000256" key="2">
    <source>
        <dbReference type="ARBA" id="ARBA00022491"/>
    </source>
</evidence>
<reference evidence="13 14" key="1">
    <citation type="journal article" date="1998" name="Science">
        <title>Genome sequence of the nematode C. elegans: a platform for investigating biology.</title>
        <authorList>
            <consortium name="The C. elegans sequencing consortium"/>
            <person name="Sulson J.E."/>
            <person name="Waterston R."/>
        </authorList>
    </citation>
    <scope>NUCLEOTIDE SEQUENCE [LARGE SCALE GENOMIC DNA]</scope>
    <source>
        <strain evidence="13 14">Bristol N2</strain>
    </source>
</reference>
<keyword evidence="8" id="KW-0804">Transcription</keyword>
<keyword evidence="7 10" id="KW-0238">DNA-binding</keyword>
<dbReference type="PRINTS" id="PR00053">
    <property type="entry name" value="FORKHEAD"/>
</dbReference>
<keyword evidence="9 10" id="KW-0539">Nucleus</keyword>
<dbReference type="PANTHER" id="PTHR45796">
    <property type="entry name" value="FORKHEAD BOX P, ISOFORM C"/>
    <property type="match status" value="1"/>
</dbReference>
<keyword evidence="16" id="KW-1267">Proteomics identification</keyword>
<keyword evidence="3" id="KW-0479">Metal-binding</keyword>
<evidence type="ECO:0000259" key="12">
    <source>
        <dbReference type="PROSITE" id="PS50039"/>
    </source>
</evidence>
<accession>V6CLC1</accession>
<name>V6CLC1_CAEEL</name>
<dbReference type="GO" id="GO:0005634">
    <property type="term" value="C:nucleus"/>
    <property type="evidence" value="ECO:0007669"/>
    <property type="project" value="UniProtKB-SubCell"/>
</dbReference>
<evidence type="ECO:0000256" key="9">
    <source>
        <dbReference type="ARBA" id="ARBA00023242"/>
    </source>
</evidence>
<dbReference type="OrthoDB" id="5830876at2759"/>
<evidence type="ECO:0000313" key="15">
    <source>
        <dbReference type="WormBase" id="F26D12.1o"/>
    </source>
</evidence>
<dbReference type="PROSITE" id="PS00658">
    <property type="entry name" value="FORK_HEAD_2"/>
    <property type="match status" value="1"/>
</dbReference>
<protein>
    <submittedName>
        <fullName evidence="13">Fork-head domain-containing protein</fullName>
    </submittedName>
</protein>
<dbReference type="GO" id="GO:0043565">
    <property type="term" value="F:sequence-specific DNA binding"/>
    <property type="evidence" value="ECO:0007669"/>
    <property type="project" value="InterPro"/>
</dbReference>
<dbReference type="WormBase" id="F26D12.1o">
    <property type="protein sequence ID" value="CE49199"/>
    <property type="gene ID" value="WBGene00001439"/>
    <property type="gene designation" value="fkh-7"/>
</dbReference>
<feature type="region of interest" description="Disordered" evidence="11">
    <location>
        <begin position="161"/>
        <end position="185"/>
    </location>
</feature>
<dbReference type="Gene3D" id="1.10.10.10">
    <property type="entry name" value="Winged helix-like DNA-binding domain superfamily/Winged helix DNA-binding domain"/>
    <property type="match status" value="1"/>
</dbReference>
<dbReference type="SUPFAM" id="SSF46785">
    <property type="entry name" value="Winged helix' DNA-binding domain"/>
    <property type="match status" value="1"/>
</dbReference>
<gene>
    <name evidence="13 15" type="primary">fkh-7</name>
    <name evidence="13" type="ORF">CELE_F26D12.1</name>
    <name evidence="15" type="ORF">F26D12.1</name>
</gene>
<sequence length="262" mass="29172">MPSFLNHQLSTSSQPSSQQASGSSGPLLQRAASSASTETSPNPDSKSFVPRRSRISDKTVQPIATDIAKNRDFYRTNDVRPPYTYASLIRQAIMESSDCQLTLNEIYTWFTETFAYFRRNAATWKNAVRHNLSLHKCFQRVEQNVKGAVWTVDDSEFYRRRPNRASATRSQPQTPLPDDNFDPASLTGDQFQLNGNLDSVLSLLANADVNNPLQMLSAAAAAGNHSGGILEGQLLNNVKEEMMDVSEPHNGHLLREITQNKN</sequence>
<dbReference type="InterPro" id="IPR050998">
    <property type="entry name" value="FOXP"/>
</dbReference>
<dbReference type="FunFam" id="1.10.10.10:FF:000010">
    <property type="entry name" value="Forkhead box P2 isoform B"/>
    <property type="match status" value="1"/>
</dbReference>
<keyword evidence="14" id="KW-1185">Reference proteome</keyword>
<dbReference type="GO" id="GO:0008270">
    <property type="term" value="F:zinc ion binding"/>
    <property type="evidence" value="ECO:0007669"/>
    <property type="project" value="UniProtKB-KW"/>
</dbReference>
<dbReference type="Bgee" id="WBGene00001439">
    <property type="expression patterns" value="Expressed in pharyngeal muscle cell (C elegans) and 3 other cell types or tissues"/>
</dbReference>
<evidence type="ECO:0000313" key="14">
    <source>
        <dbReference type="Proteomes" id="UP000001940"/>
    </source>
</evidence>
<dbReference type="SMART" id="SM00339">
    <property type="entry name" value="FH"/>
    <property type="match status" value="1"/>
</dbReference>
<evidence type="ECO:0007829" key="16">
    <source>
        <dbReference type="PeptideAtlas" id="V6CLC1"/>
    </source>
</evidence>
<dbReference type="CTD" id="177340"/>
<evidence type="ECO:0000256" key="3">
    <source>
        <dbReference type="ARBA" id="ARBA00022723"/>
    </source>
</evidence>
<feature type="compositionally biased region" description="Polar residues" evidence="11">
    <location>
        <begin position="31"/>
        <end position="45"/>
    </location>
</feature>
<keyword evidence="4" id="KW-0863">Zinc-finger</keyword>
<dbReference type="ExpressionAtlas" id="V6CLC1">
    <property type="expression patterns" value="baseline and differential"/>
</dbReference>
<evidence type="ECO:0000256" key="1">
    <source>
        <dbReference type="ARBA" id="ARBA00004123"/>
    </source>
</evidence>
<dbReference type="AGR" id="WB:WBGene00001439"/>
<proteinExistence type="evidence at protein level"/>
<evidence type="ECO:0000256" key="7">
    <source>
        <dbReference type="ARBA" id="ARBA00023125"/>
    </source>
</evidence>
<dbReference type="InterPro" id="IPR047412">
    <property type="entry name" value="FH_FOXP1_P2"/>
</dbReference>
<keyword evidence="6" id="KW-0805">Transcription regulation</keyword>